<reference evidence="3 4" key="1">
    <citation type="submission" date="2016-10" db="EMBL/GenBank/DDBJ databases">
        <authorList>
            <person name="de Groot N.N."/>
        </authorList>
    </citation>
    <scope>NUCLEOTIDE SEQUENCE [LARGE SCALE GENOMIC DNA]</scope>
    <source>
        <strain evidence="3 4">CCM7597</strain>
    </source>
</reference>
<accession>A0A1H4H1D1</accession>
<keyword evidence="4" id="KW-1185">Reference proteome</keyword>
<dbReference type="GO" id="GO:0047617">
    <property type="term" value="F:fatty acyl-CoA hydrolase activity"/>
    <property type="evidence" value="ECO:0007669"/>
    <property type="project" value="TreeGrafter"/>
</dbReference>
<dbReference type="OrthoDB" id="9799036at2"/>
<comment type="similarity">
    <text evidence="1">Belongs to the 4-hydroxybenzoyl-CoA thioesterase family.</text>
</comment>
<evidence type="ECO:0000313" key="4">
    <source>
        <dbReference type="Proteomes" id="UP000198584"/>
    </source>
</evidence>
<dbReference type="AlphaFoldDB" id="A0A1H4H1D1"/>
<dbReference type="PIRSF" id="PIRSF003230">
    <property type="entry name" value="YbgC"/>
    <property type="match status" value="1"/>
</dbReference>
<dbReference type="Proteomes" id="UP000198584">
    <property type="component" value="Unassembled WGS sequence"/>
</dbReference>
<evidence type="ECO:0000313" key="3">
    <source>
        <dbReference type="EMBL" id="SEB14812.1"/>
    </source>
</evidence>
<organism evidence="3 4">
    <name type="scientific">Thalassobacillus cyri</name>
    <dbReference type="NCBI Taxonomy" id="571932"/>
    <lineage>
        <taxon>Bacteria</taxon>
        <taxon>Bacillati</taxon>
        <taxon>Bacillota</taxon>
        <taxon>Bacilli</taxon>
        <taxon>Bacillales</taxon>
        <taxon>Bacillaceae</taxon>
        <taxon>Thalassobacillus</taxon>
    </lineage>
</organism>
<dbReference type="PANTHER" id="PTHR31793">
    <property type="entry name" value="4-HYDROXYBENZOYL-COA THIOESTERASE FAMILY MEMBER"/>
    <property type="match status" value="1"/>
</dbReference>
<dbReference type="Gene3D" id="3.10.129.10">
    <property type="entry name" value="Hotdog Thioesterase"/>
    <property type="match status" value="1"/>
</dbReference>
<evidence type="ECO:0000256" key="1">
    <source>
        <dbReference type="ARBA" id="ARBA00005953"/>
    </source>
</evidence>
<dbReference type="InterPro" id="IPR050563">
    <property type="entry name" value="4-hydroxybenzoyl-CoA_TE"/>
</dbReference>
<keyword evidence="2 3" id="KW-0378">Hydrolase</keyword>
<sequence length="134" mass="15264">MSHETEVWVRFCETDAAGHVNNTSYFIYLEEARGKFFEAIQPNRSEVFEGFIIASTKCDFVSQAYFKQRLIISTSISRIGSKSFSFHHAIKAAETSELVATAEATIVCFNYEKQKTEEIPSTLREVLEGYLVMN</sequence>
<dbReference type="STRING" id="571932.SAMN05421743_12049"/>
<dbReference type="Pfam" id="PF13279">
    <property type="entry name" value="4HBT_2"/>
    <property type="match status" value="1"/>
</dbReference>
<dbReference type="SUPFAM" id="SSF54637">
    <property type="entry name" value="Thioesterase/thiol ester dehydrase-isomerase"/>
    <property type="match status" value="1"/>
</dbReference>
<evidence type="ECO:0000256" key="2">
    <source>
        <dbReference type="ARBA" id="ARBA00022801"/>
    </source>
</evidence>
<dbReference type="PANTHER" id="PTHR31793:SF27">
    <property type="entry name" value="NOVEL THIOESTERASE SUPERFAMILY DOMAIN AND SAPOSIN A-TYPE DOMAIN CONTAINING PROTEIN (0610012H03RIK)"/>
    <property type="match status" value="1"/>
</dbReference>
<dbReference type="CDD" id="cd00586">
    <property type="entry name" value="4HBT"/>
    <property type="match status" value="1"/>
</dbReference>
<name>A0A1H4H1D1_9BACI</name>
<dbReference type="InterPro" id="IPR029069">
    <property type="entry name" value="HotDog_dom_sf"/>
</dbReference>
<gene>
    <name evidence="3" type="ORF">SAMN05421743_12049</name>
</gene>
<proteinExistence type="inferred from homology"/>
<protein>
    <submittedName>
        <fullName evidence="3">Acyl-CoA thioester hydrolase</fullName>
    </submittedName>
</protein>
<dbReference type="RefSeq" id="WP_093046396.1">
    <property type="nucleotide sequence ID" value="NZ_FNQR01000020.1"/>
</dbReference>
<dbReference type="InterPro" id="IPR006684">
    <property type="entry name" value="YbgC/YbaW"/>
</dbReference>
<dbReference type="EMBL" id="FNQR01000020">
    <property type="protein sequence ID" value="SEB14812.1"/>
    <property type="molecule type" value="Genomic_DNA"/>
</dbReference>